<sequence>MATIVYSDTYNVMDYGAVGDGKTDDSEAFNKAWAAVCGASQQGRHSLYIPSGKTFLLTPIKFEGPCKSSVQVQVLGDLVAPGDLSSWKGHDPSKWLVFRDIKGFEISGNGKLDGQGSIWWQSCPEMSGCTRPTTLALDGVSDFNLQGLTSINSGRNHISIIGSRGGSVSSIKLIAPDESPNTDGIDLSSSSYLQILDSFIGTGNVGSLGKNGETARVEEIHVKNCTFNGTQNGARIKTWQGGQGYARKISFQDIITIGAKNPIIINQYYCDGSCKTQNQKDMGLLAPME</sequence>
<dbReference type="GO" id="GO:0071555">
    <property type="term" value="P:cell wall organization"/>
    <property type="evidence" value="ECO:0007669"/>
    <property type="project" value="UniProtKB-KW"/>
</dbReference>
<evidence type="ECO:0000256" key="5">
    <source>
        <dbReference type="ARBA" id="ARBA00022801"/>
    </source>
</evidence>
<dbReference type="GO" id="GO:0004650">
    <property type="term" value="F:polygalacturonase activity"/>
    <property type="evidence" value="ECO:0007669"/>
    <property type="project" value="InterPro"/>
</dbReference>
<evidence type="ECO:0000256" key="4">
    <source>
        <dbReference type="ARBA" id="ARBA00022525"/>
    </source>
</evidence>
<dbReference type="PANTHER" id="PTHR31375">
    <property type="match status" value="1"/>
</dbReference>
<dbReference type="GO" id="GO:0005975">
    <property type="term" value="P:carbohydrate metabolic process"/>
    <property type="evidence" value="ECO:0007669"/>
    <property type="project" value="InterPro"/>
</dbReference>
<proteinExistence type="inferred from homology"/>
<dbReference type="AlphaFoldDB" id="A0AAV5LEZ2"/>
<name>A0AAV5LEZ2_9ROSI</name>
<evidence type="ECO:0008006" key="11">
    <source>
        <dbReference type="Google" id="ProtNLM"/>
    </source>
</evidence>
<keyword evidence="4" id="KW-0964">Secreted</keyword>
<comment type="subcellular location">
    <subcellularLocation>
        <location evidence="1">Secreted</location>
        <location evidence="1">Cell wall</location>
    </subcellularLocation>
</comment>
<comment type="similarity">
    <text evidence="2 8">Belongs to the glycosyl hydrolase 28 family.</text>
</comment>
<accession>A0AAV5LEZ2</accession>
<dbReference type="Pfam" id="PF00295">
    <property type="entry name" value="Glyco_hydro_28"/>
    <property type="match status" value="2"/>
</dbReference>
<dbReference type="InterPro" id="IPR011050">
    <property type="entry name" value="Pectin_lyase_fold/virulence"/>
</dbReference>
<dbReference type="SUPFAM" id="SSF51126">
    <property type="entry name" value="Pectin lyase-like"/>
    <property type="match status" value="1"/>
</dbReference>
<dbReference type="InterPro" id="IPR012334">
    <property type="entry name" value="Pectin_lyas_fold"/>
</dbReference>
<protein>
    <recommendedName>
        <fullName evidence="11">Polygalacturonase</fullName>
    </recommendedName>
</protein>
<comment type="caution">
    <text evidence="9">The sequence shown here is derived from an EMBL/GenBank/DDBJ whole genome shotgun (WGS) entry which is preliminary data.</text>
</comment>
<keyword evidence="6 8" id="KW-0326">Glycosidase</keyword>
<evidence type="ECO:0000256" key="1">
    <source>
        <dbReference type="ARBA" id="ARBA00004191"/>
    </source>
</evidence>
<dbReference type="Gene3D" id="2.160.20.10">
    <property type="entry name" value="Single-stranded right-handed beta-helix, Pectin lyase-like"/>
    <property type="match status" value="1"/>
</dbReference>
<keyword evidence="7" id="KW-0961">Cell wall biogenesis/degradation</keyword>
<gene>
    <name evidence="9" type="ORF">SLEP1_g44046</name>
</gene>
<evidence type="ECO:0000256" key="3">
    <source>
        <dbReference type="ARBA" id="ARBA00022512"/>
    </source>
</evidence>
<evidence type="ECO:0000256" key="6">
    <source>
        <dbReference type="ARBA" id="ARBA00023295"/>
    </source>
</evidence>
<organism evidence="9 10">
    <name type="scientific">Rubroshorea leprosula</name>
    <dbReference type="NCBI Taxonomy" id="152421"/>
    <lineage>
        <taxon>Eukaryota</taxon>
        <taxon>Viridiplantae</taxon>
        <taxon>Streptophyta</taxon>
        <taxon>Embryophyta</taxon>
        <taxon>Tracheophyta</taxon>
        <taxon>Spermatophyta</taxon>
        <taxon>Magnoliopsida</taxon>
        <taxon>eudicotyledons</taxon>
        <taxon>Gunneridae</taxon>
        <taxon>Pentapetalae</taxon>
        <taxon>rosids</taxon>
        <taxon>malvids</taxon>
        <taxon>Malvales</taxon>
        <taxon>Dipterocarpaceae</taxon>
        <taxon>Rubroshorea</taxon>
    </lineage>
</organism>
<dbReference type="InterPro" id="IPR000743">
    <property type="entry name" value="Glyco_hydro_28"/>
</dbReference>
<keyword evidence="10" id="KW-1185">Reference proteome</keyword>
<reference evidence="9 10" key="1">
    <citation type="journal article" date="2021" name="Commun. Biol.">
        <title>The genome of Shorea leprosula (Dipterocarpaceae) highlights the ecological relevance of drought in aseasonal tropical rainforests.</title>
        <authorList>
            <person name="Ng K.K.S."/>
            <person name="Kobayashi M.J."/>
            <person name="Fawcett J.A."/>
            <person name="Hatakeyama M."/>
            <person name="Paape T."/>
            <person name="Ng C.H."/>
            <person name="Ang C.C."/>
            <person name="Tnah L.H."/>
            <person name="Lee C.T."/>
            <person name="Nishiyama T."/>
            <person name="Sese J."/>
            <person name="O'Brien M.J."/>
            <person name="Copetti D."/>
            <person name="Mohd Noor M.I."/>
            <person name="Ong R.C."/>
            <person name="Putra M."/>
            <person name="Sireger I.Z."/>
            <person name="Indrioko S."/>
            <person name="Kosugi Y."/>
            <person name="Izuno A."/>
            <person name="Isagi Y."/>
            <person name="Lee S.L."/>
            <person name="Shimizu K.K."/>
        </authorList>
    </citation>
    <scope>NUCLEOTIDE SEQUENCE [LARGE SCALE GENOMIC DNA]</scope>
    <source>
        <strain evidence="9">214</strain>
    </source>
</reference>
<evidence type="ECO:0000313" key="10">
    <source>
        <dbReference type="Proteomes" id="UP001054252"/>
    </source>
</evidence>
<evidence type="ECO:0000256" key="8">
    <source>
        <dbReference type="RuleBase" id="RU361169"/>
    </source>
</evidence>
<keyword evidence="3" id="KW-0134">Cell wall</keyword>
<evidence type="ECO:0000256" key="7">
    <source>
        <dbReference type="ARBA" id="ARBA00023316"/>
    </source>
</evidence>
<evidence type="ECO:0000256" key="2">
    <source>
        <dbReference type="ARBA" id="ARBA00008834"/>
    </source>
</evidence>
<dbReference type="EMBL" id="BPVZ01000113">
    <property type="protein sequence ID" value="GKV35839.1"/>
    <property type="molecule type" value="Genomic_DNA"/>
</dbReference>
<dbReference type="Proteomes" id="UP001054252">
    <property type="component" value="Unassembled WGS sequence"/>
</dbReference>
<keyword evidence="5 8" id="KW-0378">Hydrolase</keyword>
<evidence type="ECO:0000313" key="9">
    <source>
        <dbReference type="EMBL" id="GKV35839.1"/>
    </source>
</evidence>